<feature type="binding site" evidence="4">
    <location>
        <position position="228"/>
    </location>
    <ligand>
        <name>a divalent metal cation</name>
        <dbReference type="ChEBI" id="CHEBI:60240"/>
        <label>1</label>
    </ligand>
</feature>
<dbReference type="Pfam" id="PF01784">
    <property type="entry name" value="DUF34_NIF3"/>
    <property type="match status" value="1"/>
</dbReference>
<dbReference type="AlphaFoldDB" id="A0A7G9GRC2"/>
<keyword evidence="3 4" id="KW-0479">Metal-binding</keyword>
<reference evidence="5 6" key="1">
    <citation type="submission" date="2020-08" db="EMBL/GenBank/DDBJ databases">
        <authorList>
            <person name="Liu C."/>
            <person name="Sun Q."/>
        </authorList>
    </citation>
    <scope>NUCLEOTIDE SEQUENCE [LARGE SCALE GENOMIC DNA]</scope>
    <source>
        <strain evidence="5 6">NSJ-61</strain>
    </source>
</reference>
<feature type="binding site" evidence="4">
    <location>
        <position position="64"/>
    </location>
    <ligand>
        <name>a divalent metal cation</name>
        <dbReference type="ChEBI" id="CHEBI:60240"/>
        <label>2</label>
    </ligand>
</feature>
<comment type="similarity">
    <text evidence="1">Belongs to the GTP cyclohydrolase I type 2/NIF3 family.</text>
</comment>
<feature type="binding site" evidence="4">
    <location>
        <position position="224"/>
    </location>
    <ligand>
        <name>a divalent metal cation</name>
        <dbReference type="ChEBI" id="CHEBI:60240"/>
        <label>1</label>
    </ligand>
</feature>
<dbReference type="RefSeq" id="WP_117454516.1">
    <property type="nucleotide sequence ID" value="NZ_CP060636.1"/>
</dbReference>
<evidence type="ECO:0000256" key="1">
    <source>
        <dbReference type="ARBA" id="ARBA00006964"/>
    </source>
</evidence>
<evidence type="ECO:0000256" key="3">
    <source>
        <dbReference type="ARBA" id="ARBA00022723"/>
    </source>
</evidence>
<dbReference type="InterPro" id="IPR036069">
    <property type="entry name" value="DUF34/NIF3_sf"/>
</dbReference>
<name>A0A7G9GRC2_9FIRM</name>
<dbReference type="KEGG" id="ehn:H9Q80_05215"/>
<dbReference type="GO" id="GO:0046872">
    <property type="term" value="F:metal ion binding"/>
    <property type="evidence" value="ECO:0007669"/>
    <property type="project" value="UniProtKB-KW"/>
</dbReference>
<evidence type="ECO:0000313" key="5">
    <source>
        <dbReference type="EMBL" id="QNM13354.1"/>
    </source>
</evidence>
<protein>
    <recommendedName>
        <fullName evidence="2">GTP cyclohydrolase 1 type 2 homolog</fullName>
    </recommendedName>
</protein>
<dbReference type="PANTHER" id="PTHR13799:SF14">
    <property type="entry name" value="GTP CYCLOHYDROLASE 1 TYPE 2 HOMOLOG"/>
    <property type="match status" value="1"/>
</dbReference>
<feature type="binding site" evidence="4">
    <location>
        <position position="105"/>
    </location>
    <ligand>
        <name>a divalent metal cation</name>
        <dbReference type="ChEBI" id="CHEBI:60240"/>
        <label>1</label>
    </ligand>
</feature>
<evidence type="ECO:0000256" key="2">
    <source>
        <dbReference type="ARBA" id="ARBA00022112"/>
    </source>
</evidence>
<dbReference type="SUPFAM" id="SSF102705">
    <property type="entry name" value="NIF3 (NGG1p interacting factor 3)-like"/>
    <property type="match status" value="1"/>
</dbReference>
<evidence type="ECO:0000256" key="4">
    <source>
        <dbReference type="PIRSR" id="PIRSR602678-1"/>
    </source>
</evidence>
<dbReference type="EMBL" id="CP060636">
    <property type="protein sequence ID" value="QNM13354.1"/>
    <property type="molecule type" value="Genomic_DNA"/>
</dbReference>
<organism evidence="5 6">
    <name type="scientific">[Eubacterium] hominis</name>
    <dbReference type="NCBI Taxonomy" id="2764325"/>
    <lineage>
        <taxon>Bacteria</taxon>
        <taxon>Bacillati</taxon>
        <taxon>Bacillota</taxon>
        <taxon>Erysipelotrichia</taxon>
        <taxon>Erysipelotrichales</taxon>
        <taxon>Erysipelotrichaceae</taxon>
        <taxon>Amedibacillus</taxon>
    </lineage>
</organism>
<sequence length="263" mass="30292">MQIIDVIQHLEEQGTWVNRAYQTRDHILFGDSHQEIERVGVCWVATKQVIQEAIKKDIHFIITHENPFYQCSTRMMSAAIDAANDKKALLEQNHICVYRCHDVWDCLPEYGVHDQWAKRLGFTFEERKVSSYYQSAMIPEMSVKELANHVMNVLKEDGQQGVYVFGNTDKIVKRITIGTGAATNIYEMLPHHPEAVIVSDDGIKNYDAVQYAIDVDIPMIVVHHSCCEIPGMKAMENYLHHVFPMLDVSYLKEGYDVTHYVCE</sequence>
<proteinExistence type="inferred from homology"/>
<dbReference type="InterPro" id="IPR002678">
    <property type="entry name" value="DUF34/NIF3"/>
</dbReference>
<dbReference type="GO" id="GO:0005737">
    <property type="term" value="C:cytoplasm"/>
    <property type="evidence" value="ECO:0007669"/>
    <property type="project" value="TreeGrafter"/>
</dbReference>
<gene>
    <name evidence="5" type="ORF">H9Q80_05215</name>
</gene>
<evidence type="ECO:0000313" key="6">
    <source>
        <dbReference type="Proteomes" id="UP000515856"/>
    </source>
</evidence>
<dbReference type="Gene3D" id="3.40.1390.30">
    <property type="entry name" value="NIF3 (NGG1p interacting factor 3)-like"/>
    <property type="match status" value="2"/>
</dbReference>
<dbReference type="PANTHER" id="PTHR13799">
    <property type="entry name" value="NGG1 INTERACTING FACTOR 3"/>
    <property type="match status" value="1"/>
</dbReference>
<accession>A0A7G9GRC2</accession>
<keyword evidence="6" id="KW-1185">Reference proteome</keyword>
<dbReference type="Proteomes" id="UP000515856">
    <property type="component" value="Chromosome"/>
</dbReference>